<dbReference type="GO" id="GO:0016787">
    <property type="term" value="F:hydrolase activity"/>
    <property type="evidence" value="ECO:0007669"/>
    <property type="project" value="UniProtKB-KW"/>
</dbReference>
<keyword evidence="10" id="KW-0539">Nucleus</keyword>
<dbReference type="GO" id="GO:0005524">
    <property type="term" value="F:ATP binding"/>
    <property type="evidence" value="ECO:0007669"/>
    <property type="project" value="UniProtKB-KW"/>
</dbReference>
<feature type="compositionally biased region" description="Polar residues" evidence="17">
    <location>
        <begin position="825"/>
        <end position="839"/>
    </location>
</feature>
<dbReference type="InterPro" id="IPR038718">
    <property type="entry name" value="SNF2-like_sf"/>
</dbReference>
<feature type="compositionally biased region" description="Basic residues" evidence="17">
    <location>
        <begin position="886"/>
        <end position="902"/>
    </location>
</feature>
<dbReference type="PROSITE" id="PS51194">
    <property type="entry name" value="HELICASE_CTER"/>
    <property type="match status" value="1"/>
</dbReference>
<dbReference type="CDD" id="cd18000">
    <property type="entry name" value="DEXHc_ERCC6"/>
    <property type="match status" value="1"/>
</dbReference>
<dbReference type="Pfam" id="PF00176">
    <property type="entry name" value="SNF2-rel_dom"/>
    <property type="match status" value="1"/>
</dbReference>
<evidence type="ECO:0000256" key="2">
    <source>
        <dbReference type="ARBA" id="ARBA00011467"/>
    </source>
</evidence>
<accession>A0A8J2WNL4</accession>
<dbReference type="SMART" id="SM00487">
    <property type="entry name" value="DEXDc"/>
    <property type="match status" value="1"/>
</dbReference>
<evidence type="ECO:0000256" key="14">
    <source>
        <dbReference type="ARBA" id="ARBA00071998"/>
    </source>
</evidence>
<comment type="subunit">
    <text evidence="2">Interacts (via N-terminus) with spn-A/Rad51.</text>
</comment>
<protein>
    <recommendedName>
        <fullName evidence="14">DNA excision repair protein ERCC-6</fullName>
    </recommendedName>
    <alternativeName>
        <fullName evidence="15">ATP-dependent helicase ERCC6</fullName>
    </alternativeName>
    <alternativeName>
        <fullName evidence="16">Cockayne syndrome protein CSB</fullName>
    </alternativeName>
    <alternativeName>
        <fullName evidence="3">DNA repair and recombination protein RAD54-like</fullName>
    </alternativeName>
    <alternativeName>
        <fullName evidence="13">Protein okra</fullName>
    </alternativeName>
</protein>
<dbReference type="OrthoDB" id="413460at2759"/>
<dbReference type="PANTHER" id="PTHR45629:SF7">
    <property type="entry name" value="DNA EXCISION REPAIR PROTEIN ERCC-6-RELATED"/>
    <property type="match status" value="1"/>
</dbReference>
<evidence type="ECO:0000256" key="10">
    <source>
        <dbReference type="ARBA" id="ARBA00023242"/>
    </source>
</evidence>
<name>A0A8J2WNL4_9CRUS</name>
<evidence type="ECO:0000256" key="6">
    <source>
        <dbReference type="ARBA" id="ARBA00022776"/>
    </source>
</evidence>
<dbReference type="InterPro" id="IPR027417">
    <property type="entry name" value="P-loop_NTPase"/>
</dbReference>
<feature type="compositionally biased region" description="Basic residues" evidence="17">
    <location>
        <begin position="215"/>
        <end position="226"/>
    </location>
</feature>
<dbReference type="AlphaFoldDB" id="A0A8J2WNL4"/>
<dbReference type="InterPro" id="IPR000330">
    <property type="entry name" value="SNF2_N"/>
</dbReference>
<keyword evidence="8" id="KW-0347">Helicase</keyword>
<dbReference type="SMART" id="SM00490">
    <property type="entry name" value="HELICc"/>
    <property type="match status" value="1"/>
</dbReference>
<dbReference type="Gene3D" id="3.40.50.300">
    <property type="entry name" value="P-loop containing nucleotide triphosphate hydrolases"/>
    <property type="match status" value="1"/>
</dbReference>
<evidence type="ECO:0000256" key="7">
    <source>
        <dbReference type="ARBA" id="ARBA00022801"/>
    </source>
</evidence>
<dbReference type="GO" id="GO:0004386">
    <property type="term" value="F:helicase activity"/>
    <property type="evidence" value="ECO:0007669"/>
    <property type="project" value="UniProtKB-KW"/>
</dbReference>
<comment type="subcellular location">
    <subcellularLocation>
        <location evidence="1">Nucleus</location>
    </subcellularLocation>
</comment>
<evidence type="ECO:0000259" key="18">
    <source>
        <dbReference type="PROSITE" id="PS51192"/>
    </source>
</evidence>
<dbReference type="GO" id="GO:0006283">
    <property type="term" value="P:transcription-coupled nucleotide-excision repair"/>
    <property type="evidence" value="ECO:0007669"/>
    <property type="project" value="TreeGrafter"/>
</dbReference>
<keyword evidence="9" id="KW-0067">ATP-binding</keyword>
<feature type="compositionally biased region" description="Basic and acidic residues" evidence="17">
    <location>
        <begin position="227"/>
        <end position="236"/>
    </location>
</feature>
<feature type="region of interest" description="Disordered" evidence="17">
    <location>
        <begin position="915"/>
        <end position="938"/>
    </location>
</feature>
<dbReference type="InterPro" id="IPR050496">
    <property type="entry name" value="SNF2_RAD54_helicase_repair"/>
</dbReference>
<sequence>MEEPKENSEDVVSVGNETPRVLPNFQVNRDIIESVAIENQSEELRFLGITVYDQSKFEESILRQVDDALEEQERHKQAINAKKILASKDVDKEKTVVDKPLKIRKETEKEKMVRLGQMTPFGTVLNSAGKTTELTSFEKYMLEQEKLRNEKTKVSSKKGKTLKSPASAVNRSDGKQLVKKVTPKSQTKTTSKSGFQNKYDSDSDYSPSNEESPKPKKPGGHQRKKIKQTEIEKEWNTDDSNWEYSEDEETPKKRKSKKTSERIVDDGNVNDFRERLAALPNNFETENQDCEEFEGGYRIPLSIWNQLYNYQKVGVRWMYELRLQRCGGILGDEMGLGKTIQVVAFLAGLAHSKLLTRLSNYRGLGPVLLITPATVMHQWVKEFHKWYPPLRVAILHESGSHSGSRDALIKSINSSKGVLITSYTGVPQCSERLLGLDWDYVILDEGHKIRNPDAQATLVVKQFRTSHRFILSGSPMQNNLKELWSLFDFVFPGKLGTLPIFLQQFAVPITQGGYSNASQVQVATAYKCATVLRDTINPYLLRRMKADVKNHLQLPDKNEQVLFCRLTQEQRLLYQTYLDSGEIKSIIDGRLQIFVGLTNLRKICNHPDLFNGGPPGCKKEINESDPQKQFGCVERSGKLLVVESLLKIWKEQNHRVLLFSQSRQMLDILEFFIRQQNYNYLRLDGTTSIGSRQPMIEKFNKSSDIFVFLLTTRVGGLGVNLTGANRVIIYDPDWNPSTDTQARERAWRIGQQKDVTIYRLLTSGTIEEKIYHRQIFKQYLTNRVLKDPKQRRFFKSNDLYELFTLKDTDNQCTETEAIFAGTGSEVATNPNPHDGSQTGKLDKPNDDEWMRQWKKEREKRELEWKKSLDKREKQKATMNETEEEKRKRKKREAKEKRERKRIKIDGAKVKNVIRISSHNSAAVDPDDGSTPSTSSNNQDDYVLQRLFAKTGVMSALRHDSIIDAGDPDYALVEGEAERVAKQAVQILKSSRRNCYTAEAGIPTWTGTSGAVRPSGPTDTKKPRFGAKKKSILPSVSSCTLSNHAEISKDSPEAVVASFSSLPIPGSSNAVLSSQDLLSRMQARNRLLGLPGNTPDECTNSSFRSANEEESLILETQSAPLEFATGVDFHTMTENIRSFVAFRGVTPGQVTTTDLLNEFDGKLPLRGAPLFRALLNQLCNFTRDVQNQGIWQLKPEFQ</sequence>
<dbReference type="InterPro" id="IPR014001">
    <property type="entry name" value="Helicase_ATP-bd"/>
</dbReference>
<dbReference type="InterPro" id="IPR059240">
    <property type="entry name" value="cc_ERCC-6_N"/>
</dbReference>
<dbReference type="PANTHER" id="PTHR45629">
    <property type="entry name" value="SNF2/RAD54 FAMILY MEMBER"/>
    <property type="match status" value="1"/>
</dbReference>
<evidence type="ECO:0000256" key="11">
    <source>
        <dbReference type="ARBA" id="ARBA00023306"/>
    </source>
</evidence>
<evidence type="ECO:0000256" key="13">
    <source>
        <dbReference type="ARBA" id="ARBA00029956"/>
    </source>
</evidence>
<feature type="region of interest" description="Disordered" evidence="17">
    <location>
        <begin position="821"/>
        <end position="847"/>
    </location>
</feature>
<comment type="caution">
    <text evidence="20">The sequence shown here is derived from an EMBL/GenBank/DDBJ whole genome shotgun (WGS) entry which is preliminary data.</text>
</comment>
<keyword evidence="7" id="KW-0378">Hydrolase</keyword>
<dbReference type="GO" id="GO:0008094">
    <property type="term" value="F:ATP-dependent activity, acting on DNA"/>
    <property type="evidence" value="ECO:0007669"/>
    <property type="project" value="TreeGrafter"/>
</dbReference>
<gene>
    <name evidence="20" type="ORF">DGAL_LOCUS16726</name>
</gene>
<evidence type="ECO:0000259" key="19">
    <source>
        <dbReference type="PROSITE" id="PS51194"/>
    </source>
</evidence>
<dbReference type="FunFam" id="3.40.50.10810:FF:000042">
    <property type="entry name" value="SNF2 family helicase-like protein"/>
    <property type="match status" value="1"/>
</dbReference>
<evidence type="ECO:0000256" key="15">
    <source>
        <dbReference type="ARBA" id="ARBA00076356"/>
    </source>
</evidence>
<dbReference type="CDD" id="cd21397">
    <property type="entry name" value="cc_ERCC-6_N"/>
    <property type="match status" value="1"/>
</dbReference>
<dbReference type="CDD" id="cd18793">
    <property type="entry name" value="SF2_C_SNF"/>
    <property type="match status" value="1"/>
</dbReference>
<dbReference type="GO" id="GO:0051301">
    <property type="term" value="P:cell division"/>
    <property type="evidence" value="ECO:0007669"/>
    <property type="project" value="UniProtKB-KW"/>
</dbReference>
<evidence type="ECO:0000256" key="9">
    <source>
        <dbReference type="ARBA" id="ARBA00022840"/>
    </source>
</evidence>
<comment type="function">
    <text evidence="12">Involved in mitotic DNA repair and meiotic recombination. Functions in the recombinational DNA repair pathway. Essential for interhomolog gene conversion (GC), but may have a less important role in intersister GC than spn-A/Rad51. In the presence of DNA, spn-A/Rad51 enhances the ATPase activity of okr/Rad54.</text>
</comment>
<evidence type="ECO:0000256" key="16">
    <source>
        <dbReference type="ARBA" id="ARBA00079118"/>
    </source>
</evidence>
<keyword evidence="6" id="KW-0498">Mitosis</keyword>
<dbReference type="Gene3D" id="3.40.50.10810">
    <property type="entry name" value="Tandem AAA-ATPase domain"/>
    <property type="match status" value="1"/>
</dbReference>
<dbReference type="CDD" id="cd22254">
    <property type="entry name" value="CSB_WHD"/>
    <property type="match status" value="1"/>
</dbReference>
<evidence type="ECO:0000256" key="8">
    <source>
        <dbReference type="ARBA" id="ARBA00022806"/>
    </source>
</evidence>
<dbReference type="FunFam" id="3.40.50.300:FF:000863">
    <property type="entry name" value="DNA excision repair protein ERCC-6"/>
    <property type="match status" value="1"/>
</dbReference>
<feature type="region of interest" description="Disordered" evidence="17">
    <location>
        <begin position="148"/>
        <end position="262"/>
    </location>
</feature>
<feature type="compositionally biased region" description="Acidic residues" evidence="17">
    <location>
        <begin position="240"/>
        <end position="249"/>
    </location>
</feature>
<evidence type="ECO:0000256" key="3">
    <source>
        <dbReference type="ARBA" id="ARBA00015341"/>
    </source>
</evidence>
<dbReference type="GO" id="GO:0005634">
    <property type="term" value="C:nucleus"/>
    <property type="evidence" value="ECO:0007669"/>
    <property type="project" value="UniProtKB-SubCell"/>
</dbReference>
<keyword evidence="21" id="KW-1185">Reference proteome</keyword>
<dbReference type="PROSITE" id="PS51192">
    <property type="entry name" value="HELICASE_ATP_BIND_1"/>
    <property type="match status" value="1"/>
</dbReference>
<reference evidence="20" key="1">
    <citation type="submission" date="2021-11" db="EMBL/GenBank/DDBJ databases">
        <authorList>
            <person name="Schell T."/>
        </authorList>
    </citation>
    <scope>NUCLEOTIDE SEQUENCE</scope>
    <source>
        <strain evidence="20">M5</strain>
    </source>
</reference>
<dbReference type="InterPro" id="IPR049730">
    <property type="entry name" value="SNF2/RAD54-like_C"/>
</dbReference>
<feature type="compositionally biased region" description="Low complexity" evidence="17">
    <location>
        <begin position="183"/>
        <end position="193"/>
    </location>
</feature>
<dbReference type="Pfam" id="PF00271">
    <property type="entry name" value="Helicase_C"/>
    <property type="match status" value="1"/>
</dbReference>
<proteinExistence type="predicted"/>
<feature type="region of interest" description="Disordered" evidence="17">
    <location>
        <begin position="868"/>
        <end position="903"/>
    </location>
</feature>
<organism evidence="20 21">
    <name type="scientific">Daphnia galeata</name>
    <dbReference type="NCBI Taxonomy" id="27404"/>
    <lineage>
        <taxon>Eukaryota</taxon>
        <taxon>Metazoa</taxon>
        <taxon>Ecdysozoa</taxon>
        <taxon>Arthropoda</taxon>
        <taxon>Crustacea</taxon>
        <taxon>Branchiopoda</taxon>
        <taxon>Diplostraca</taxon>
        <taxon>Cladocera</taxon>
        <taxon>Anomopoda</taxon>
        <taxon>Daphniidae</taxon>
        <taxon>Daphnia</taxon>
    </lineage>
</organism>
<evidence type="ECO:0000313" key="20">
    <source>
        <dbReference type="EMBL" id="CAH0112927.1"/>
    </source>
</evidence>
<evidence type="ECO:0000256" key="17">
    <source>
        <dbReference type="SAM" id="MobiDB-lite"/>
    </source>
</evidence>
<evidence type="ECO:0000256" key="1">
    <source>
        <dbReference type="ARBA" id="ARBA00004123"/>
    </source>
</evidence>
<evidence type="ECO:0000256" key="12">
    <source>
        <dbReference type="ARBA" id="ARBA00024776"/>
    </source>
</evidence>
<evidence type="ECO:0000313" key="21">
    <source>
        <dbReference type="Proteomes" id="UP000789390"/>
    </source>
</evidence>
<feature type="domain" description="Helicase ATP-binding" evidence="18">
    <location>
        <begin position="319"/>
        <end position="493"/>
    </location>
</feature>
<keyword evidence="5" id="KW-0547">Nucleotide-binding</keyword>
<dbReference type="InterPro" id="IPR001650">
    <property type="entry name" value="Helicase_C-like"/>
</dbReference>
<evidence type="ECO:0000256" key="4">
    <source>
        <dbReference type="ARBA" id="ARBA00022618"/>
    </source>
</evidence>
<dbReference type="Proteomes" id="UP000789390">
    <property type="component" value="Unassembled WGS sequence"/>
</dbReference>
<keyword evidence="4" id="KW-0132">Cell division</keyword>
<evidence type="ECO:0000256" key="5">
    <source>
        <dbReference type="ARBA" id="ARBA00022741"/>
    </source>
</evidence>
<dbReference type="SUPFAM" id="SSF52540">
    <property type="entry name" value="P-loop containing nucleoside triphosphate hydrolases"/>
    <property type="match status" value="2"/>
</dbReference>
<keyword evidence="11" id="KW-0131">Cell cycle</keyword>
<dbReference type="EMBL" id="CAKKLH010000334">
    <property type="protein sequence ID" value="CAH0112927.1"/>
    <property type="molecule type" value="Genomic_DNA"/>
</dbReference>
<feature type="domain" description="Helicase C-terminal" evidence="19">
    <location>
        <begin position="641"/>
        <end position="800"/>
    </location>
</feature>